<evidence type="ECO:0000313" key="2">
    <source>
        <dbReference type="Proteomes" id="UP000192660"/>
    </source>
</evidence>
<accession>A0A1W1WFD2</accession>
<dbReference type="Proteomes" id="UP000192660">
    <property type="component" value="Unassembled WGS sequence"/>
</dbReference>
<evidence type="ECO:0000313" key="1">
    <source>
        <dbReference type="EMBL" id="SMC04912.1"/>
    </source>
</evidence>
<dbReference type="AlphaFoldDB" id="A0A1W1WFD2"/>
<gene>
    <name evidence="1" type="ORF">SAMN00768000_1915</name>
</gene>
<dbReference type="RefSeq" id="WP_084661406.1">
    <property type="nucleotide sequence ID" value="NZ_FWWY01000001.1"/>
</dbReference>
<organism evidence="1 2">
    <name type="scientific">Sulfobacillus thermosulfidooxidans (strain DSM 9293 / VKM B-1269 / AT-1)</name>
    <dbReference type="NCBI Taxonomy" id="929705"/>
    <lineage>
        <taxon>Bacteria</taxon>
        <taxon>Bacillati</taxon>
        <taxon>Bacillota</taxon>
        <taxon>Clostridia</taxon>
        <taxon>Eubacteriales</taxon>
        <taxon>Clostridiales Family XVII. Incertae Sedis</taxon>
        <taxon>Sulfobacillus</taxon>
    </lineage>
</organism>
<keyword evidence="2" id="KW-1185">Reference proteome</keyword>
<dbReference type="STRING" id="28034.BFX07_02205"/>
<reference evidence="2" key="1">
    <citation type="submission" date="2017-04" db="EMBL/GenBank/DDBJ databases">
        <authorList>
            <person name="Varghese N."/>
            <person name="Submissions S."/>
        </authorList>
    </citation>
    <scope>NUCLEOTIDE SEQUENCE [LARGE SCALE GENOMIC DNA]</scope>
    <source>
        <strain evidence="2">DSM 9293</strain>
    </source>
</reference>
<sequence>MESKNPIKITRLDMIHHTLSVDSLPVDSTIPEYLSRFPPSMWPHVISLALSAGLQLLEKLEPDHINQLQKYQQFEHIRQILGTPSPAAISEDDIHLMQTLLRQKLNALWDSWQQDMNSLLENHLKSWAHHPNPEHSHRHP</sequence>
<dbReference type="OrthoDB" id="9882454at2"/>
<name>A0A1W1WFD2_SULTA</name>
<protein>
    <submittedName>
        <fullName evidence="1">Uncharacterized protein</fullName>
    </submittedName>
</protein>
<dbReference type="EMBL" id="FWWY01000001">
    <property type="protein sequence ID" value="SMC04912.1"/>
    <property type="molecule type" value="Genomic_DNA"/>
</dbReference>
<proteinExistence type="predicted"/>